<proteinExistence type="predicted"/>
<sequence length="155" mass="16833">NQVHVSPLQEFESLAAAARRSIHPVPTSTPQCHVRWRLHAPRNLVSSFVLFQVAHEGRQSSTQATSSSAYVPAHAALELAPAGKKPLVSRASNVASDPPILVSALHFLLALDHRCLFPVVQPKPLITHSITISVTPSNELTSSLILILSQKHRNL</sequence>
<dbReference type="EMBL" id="JPKZ01000881">
    <property type="protein sequence ID" value="KHN85024.1"/>
    <property type="molecule type" value="Genomic_DNA"/>
</dbReference>
<feature type="non-terminal residue" evidence="1">
    <location>
        <position position="1"/>
    </location>
</feature>
<organism evidence="1 2">
    <name type="scientific">Toxocara canis</name>
    <name type="common">Canine roundworm</name>
    <dbReference type="NCBI Taxonomy" id="6265"/>
    <lineage>
        <taxon>Eukaryota</taxon>
        <taxon>Metazoa</taxon>
        <taxon>Ecdysozoa</taxon>
        <taxon>Nematoda</taxon>
        <taxon>Chromadorea</taxon>
        <taxon>Rhabditida</taxon>
        <taxon>Spirurina</taxon>
        <taxon>Ascaridomorpha</taxon>
        <taxon>Ascaridoidea</taxon>
        <taxon>Toxocaridae</taxon>
        <taxon>Toxocara</taxon>
    </lineage>
</organism>
<keyword evidence="2" id="KW-1185">Reference proteome</keyword>
<name>A0A0B2VUE0_TOXCA</name>
<reference evidence="1 2" key="1">
    <citation type="submission" date="2014-11" db="EMBL/GenBank/DDBJ databases">
        <title>Genetic blueprint of the zoonotic pathogen Toxocara canis.</title>
        <authorList>
            <person name="Zhu X.-Q."/>
            <person name="Korhonen P.K."/>
            <person name="Cai H."/>
            <person name="Young N.D."/>
            <person name="Nejsum P."/>
            <person name="von Samson-Himmelstjerna G."/>
            <person name="Boag P.R."/>
            <person name="Tan P."/>
            <person name="Li Q."/>
            <person name="Min J."/>
            <person name="Yang Y."/>
            <person name="Wang X."/>
            <person name="Fang X."/>
            <person name="Hall R.S."/>
            <person name="Hofmann A."/>
            <person name="Sternberg P.W."/>
            <person name="Jex A.R."/>
            <person name="Gasser R.B."/>
        </authorList>
    </citation>
    <scope>NUCLEOTIDE SEQUENCE [LARGE SCALE GENOMIC DNA]</scope>
    <source>
        <strain evidence="1">PN_DK_2014</strain>
    </source>
</reference>
<comment type="caution">
    <text evidence="1">The sequence shown here is derived from an EMBL/GenBank/DDBJ whole genome shotgun (WGS) entry which is preliminary data.</text>
</comment>
<evidence type="ECO:0000313" key="1">
    <source>
        <dbReference type="EMBL" id="KHN85024.1"/>
    </source>
</evidence>
<evidence type="ECO:0000313" key="2">
    <source>
        <dbReference type="Proteomes" id="UP000031036"/>
    </source>
</evidence>
<dbReference type="Proteomes" id="UP000031036">
    <property type="component" value="Unassembled WGS sequence"/>
</dbReference>
<accession>A0A0B2VUE0</accession>
<feature type="non-terminal residue" evidence="1">
    <location>
        <position position="155"/>
    </location>
</feature>
<gene>
    <name evidence="1" type="ORF">Tcan_01784</name>
</gene>
<dbReference type="AlphaFoldDB" id="A0A0B2VUE0"/>
<protein>
    <submittedName>
        <fullName evidence="1">Uncharacterized protein</fullName>
    </submittedName>
</protein>